<name>A0A0C2ZT48_9AGAM</name>
<proteinExistence type="predicted"/>
<feature type="region of interest" description="Disordered" evidence="1">
    <location>
        <begin position="340"/>
        <end position="365"/>
    </location>
</feature>
<feature type="region of interest" description="Disordered" evidence="1">
    <location>
        <begin position="389"/>
        <end position="444"/>
    </location>
</feature>
<gene>
    <name evidence="2" type="ORF">SCLCIDRAFT_285747</name>
</gene>
<keyword evidence="3" id="KW-1185">Reference proteome</keyword>
<feature type="compositionally biased region" description="Acidic residues" evidence="1">
    <location>
        <begin position="428"/>
        <end position="440"/>
    </location>
</feature>
<dbReference type="InParanoid" id="A0A0C2ZT48"/>
<evidence type="ECO:0000313" key="2">
    <source>
        <dbReference type="EMBL" id="KIM55732.1"/>
    </source>
</evidence>
<reference evidence="3" key="2">
    <citation type="submission" date="2015-01" db="EMBL/GenBank/DDBJ databases">
        <title>Evolutionary Origins and Diversification of the Mycorrhizal Mutualists.</title>
        <authorList>
            <consortium name="DOE Joint Genome Institute"/>
            <consortium name="Mycorrhizal Genomics Consortium"/>
            <person name="Kohler A."/>
            <person name="Kuo A."/>
            <person name="Nagy L.G."/>
            <person name="Floudas D."/>
            <person name="Copeland A."/>
            <person name="Barry K.W."/>
            <person name="Cichocki N."/>
            <person name="Veneault-Fourrey C."/>
            <person name="LaButti K."/>
            <person name="Lindquist E.A."/>
            <person name="Lipzen A."/>
            <person name="Lundell T."/>
            <person name="Morin E."/>
            <person name="Murat C."/>
            <person name="Riley R."/>
            <person name="Ohm R."/>
            <person name="Sun H."/>
            <person name="Tunlid A."/>
            <person name="Henrissat B."/>
            <person name="Grigoriev I.V."/>
            <person name="Hibbett D.S."/>
            <person name="Martin F."/>
        </authorList>
    </citation>
    <scope>NUCLEOTIDE SEQUENCE [LARGE SCALE GENOMIC DNA]</scope>
    <source>
        <strain evidence="3">Foug A</strain>
    </source>
</reference>
<feature type="compositionally biased region" description="Gly residues" evidence="1">
    <location>
        <begin position="1"/>
        <end position="11"/>
    </location>
</feature>
<reference evidence="2 3" key="1">
    <citation type="submission" date="2014-04" db="EMBL/GenBank/DDBJ databases">
        <authorList>
            <consortium name="DOE Joint Genome Institute"/>
            <person name="Kuo A."/>
            <person name="Kohler A."/>
            <person name="Nagy L.G."/>
            <person name="Floudas D."/>
            <person name="Copeland A."/>
            <person name="Barry K.W."/>
            <person name="Cichocki N."/>
            <person name="Veneault-Fourrey C."/>
            <person name="LaButti K."/>
            <person name="Lindquist E.A."/>
            <person name="Lipzen A."/>
            <person name="Lundell T."/>
            <person name="Morin E."/>
            <person name="Murat C."/>
            <person name="Sun H."/>
            <person name="Tunlid A."/>
            <person name="Henrissat B."/>
            <person name="Grigoriev I.V."/>
            <person name="Hibbett D.S."/>
            <person name="Martin F."/>
            <person name="Nordberg H.P."/>
            <person name="Cantor M.N."/>
            <person name="Hua S.X."/>
        </authorList>
    </citation>
    <scope>NUCLEOTIDE SEQUENCE [LARGE SCALE GENOMIC DNA]</scope>
    <source>
        <strain evidence="2 3">Foug A</strain>
    </source>
</reference>
<organism evidence="2 3">
    <name type="scientific">Scleroderma citrinum Foug A</name>
    <dbReference type="NCBI Taxonomy" id="1036808"/>
    <lineage>
        <taxon>Eukaryota</taxon>
        <taxon>Fungi</taxon>
        <taxon>Dikarya</taxon>
        <taxon>Basidiomycota</taxon>
        <taxon>Agaricomycotina</taxon>
        <taxon>Agaricomycetes</taxon>
        <taxon>Agaricomycetidae</taxon>
        <taxon>Boletales</taxon>
        <taxon>Sclerodermatineae</taxon>
        <taxon>Sclerodermataceae</taxon>
        <taxon>Scleroderma</taxon>
    </lineage>
</organism>
<dbReference type="OrthoDB" id="3258279at2759"/>
<sequence>MQKPAGPGGSNTGTTMNHRSSRTPLSHARASPSKSTLNPRGVSREQSADETSGFNPGLLTPPSSQILDNDDDDFISHKASKNADKTPSKSISRSNAPKPHPSTPTRQGTSKVVKRKRMTPSATDLRSPSPKKAPSTCTCGSPAKRVLYRSVHANNVHADFMPPGECPSRKCRMRSRSITPAYEPPGERFTPPREIEIINPPFETPRLQKSSKRKTSTRLKSSHVKSEPPEVDLSQAFRPPSPSEDPLLLSDNRPTSFRCRFTPTFFSSPGNDSPSRDKATSFAARLSGGRVDDFGDVSDRDFLPVFAIPDAQEQLDSDGWSDSDDDFDLTGEYTGKYKMVTVPTKADPPTSGTRERMESWGRPVSPFPYSEILERSLPMSEAEEDIFGDMDTREVAPTEGGQGSESVSLPAATEPCPSAAASAQPDGVPEESSDDEEVDADVVKVTSGDATTAARAAAILELVHLCIIAPERILTFLSA</sequence>
<evidence type="ECO:0000256" key="1">
    <source>
        <dbReference type="SAM" id="MobiDB-lite"/>
    </source>
</evidence>
<dbReference type="AlphaFoldDB" id="A0A0C2ZT48"/>
<feature type="compositionally biased region" description="Polar residues" evidence="1">
    <location>
        <begin position="12"/>
        <end position="24"/>
    </location>
</feature>
<accession>A0A0C2ZT48</accession>
<feature type="compositionally biased region" description="Polar residues" evidence="1">
    <location>
        <begin position="264"/>
        <end position="273"/>
    </location>
</feature>
<feature type="region of interest" description="Disordered" evidence="1">
    <location>
        <begin position="1"/>
        <end position="141"/>
    </location>
</feature>
<dbReference type="EMBL" id="KN822128">
    <property type="protein sequence ID" value="KIM55732.1"/>
    <property type="molecule type" value="Genomic_DNA"/>
</dbReference>
<dbReference type="STRING" id="1036808.A0A0C2ZT48"/>
<feature type="compositionally biased region" description="Basic residues" evidence="1">
    <location>
        <begin position="209"/>
        <end position="223"/>
    </location>
</feature>
<evidence type="ECO:0000313" key="3">
    <source>
        <dbReference type="Proteomes" id="UP000053989"/>
    </source>
</evidence>
<dbReference type="Proteomes" id="UP000053989">
    <property type="component" value="Unassembled WGS sequence"/>
</dbReference>
<dbReference type="HOGENOM" id="CLU_570062_0_0_1"/>
<feature type="region of interest" description="Disordered" evidence="1">
    <location>
        <begin position="157"/>
        <end position="280"/>
    </location>
</feature>
<protein>
    <submittedName>
        <fullName evidence="2">Uncharacterized protein</fullName>
    </submittedName>
</protein>